<dbReference type="GO" id="GO:0004407">
    <property type="term" value="F:histone deacetylase activity"/>
    <property type="evidence" value="ECO:0007669"/>
    <property type="project" value="TreeGrafter"/>
</dbReference>
<dbReference type="PANTHER" id="PTHR10625">
    <property type="entry name" value="HISTONE DEACETYLASE HDAC1-RELATED"/>
    <property type="match status" value="1"/>
</dbReference>
<comment type="similarity">
    <text evidence="1">Belongs to the histone deacetylase family.</text>
</comment>
<gene>
    <name evidence="3" type="ORF">AVDCRST_MAG85-384</name>
</gene>
<dbReference type="Pfam" id="PF00850">
    <property type="entry name" value="Hist_deacetyl"/>
    <property type="match status" value="1"/>
</dbReference>
<evidence type="ECO:0000259" key="2">
    <source>
        <dbReference type="Pfam" id="PF00850"/>
    </source>
</evidence>
<dbReference type="InterPro" id="IPR023696">
    <property type="entry name" value="Ureohydrolase_dom_sf"/>
</dbReference>
<dbReference type="InterPro" id="IPR037138">
    <property type="entry name" value="His_deacetylse_dom_sf"/>
</dbReference>
<dbReference type="CDD" id="cd09992">
    <property type="entry name" value="HDAC_classII"/>
    <property type="match status" value="1"/>
</dbReference>
<sequence>MPGVLFSHPSSLEHDTGAHPERADRIRAIEAALAARDSLGWAREASPAASREALERVHPAGYVDSISRLVASGGGAVDADTYASAGTWDAVLHGAGGAVAAVEAVVGGSSPVAASIHRPPGHHAEAARAMGFCFFNNVAVAAQHAITALGLSRVAIFDWDVHHGNGTNDIFHASPDVLFVSAHESPLYPGSGPASDVGSGPGAGFTVNLPVPGGSGDDVWCSLTEHVVGPLVRSFEPELVLVSAGFDAHVDDPLATCRVTDAGFAAMAASVRRAAAACGAPVALVLEGGYDVDALARSLCDVLSVLGADGVPAVDDGLTRHPQASAAQDRLSSFWPSL</sequence>
<dbReference type="InterPro" id="IPR000286">
    <property type="entry name" value="HDACs"/>
</dbReference>
<organism evidence="3">
    <name type="scientific">uncultured Solirubrobacteraceae bacterium</name>
    <dbReference type="NCBI Taxonomy" id="1162706"/>
    <lineage>
        <taxon>Bacteria</taxon>
        <taxon>Bacillati</taxon>
        <taxon>Actinomycetota</taxon>
        <taxon>Thermoleophilia</taxon>
        <taxon>Solirubrobacterales</taxon>
        <taxon>Solirubrobacteraceae</taxon>
        <taxon>environmental samples</taxon>
    </lineage>
</organism>
<feature type="domain" description="Histone deacetylase" evidence="2">
    <location>
        <begin position="19"/>
        <end position="305"/>
    </location>
</feature>
<dbReference type="EC" id="3.5.1.48" evidence="3"/>
<dbReference type="GO" id="GO:0040029">
    <property type="term" value="P:epigenetic regulation of gene expression"/>
    <property type="evidence" value="ECO:0007669"/>
    <property type="project" value="TreeGrafter"/>
</dbReference>
<dbReference type="AlphaFoldDB" id="A0A6J4RT91"/>
<reference evidence="3" key="1">
    <citation type="submission" date="2020-02" db="EMBL/GenBank/DDBJ databases">
        <authorList>
            <person name="Meier V. D."/>
        </authorList>
    </citation>
    <scope>NUCLEOTIDE SEQUENCE</scope>
    <source>
        <strain evidence="3">AVDCRST_MAG85</strain>
    </source>
</reference>
<evidence type="ECO:0000313" key="3">
    <source>
        <dbReference type="EMBL" id="CAA9476751.1"/>
    </source>
</evidence>
<dbReference type="InterPro" id="IPR023801">
    <property type="entry name" value="His_deacetylse_dom"/>
</dbReference>
<proteinExistence type="inferred from homology"/>
<keyword evidence="3" id="KW-0378">Hydrolase</keyword>
<dbReference type="Gene3D" id="3.40.800.20">
    <property type="entry name" value="Histone deacetylase domain"/>
    <property type="match status" value="1"/>
</dbReference>
<accession>A0A6J4RT91</accession>
<dbReference type="EMBL" id="CADCVT010000044">
    <property type="protein sequence ID" value="CAA9476751.1"/>
    <property type="molecule type" value="Genomic_DNA"/>
</dbReference>
<dbReference type="GO" id="GO:0047611">
    <property type="term" value="F:acetylspermidine deacetylase activity"/>
    <property type="evidence" value="ECO:0007669"/>
    <property type="project" value="UniProtKB-EC"/>
</dbReference>
<protein>
    <submittedName>
        <fullName evidence="3">Acetylspermidine deacetylase Deacetylases, including yeast histone deacetylase and acetoin utilization protein</fullName>
        <ecNumber evidence="3">3.5.1.48</ecNumber>
    </submittedName>
</protein>
<evidence type="ECO:0000256" key="1">
    <source>
        <dbReference type="ARBA" id="ARBA00005947"/>
    </source>
</evidence>
<dbReference type="PRINTS" id="PR01270">
    <property type="entry name" value="HDASUPER"/>
</dbReference>
<dbReference type="SUPFAM" id="SSF52768">
    <property type="entry name" value="Arginase/deacetylase"/>
    <property type="match status" value="1"/>
</dbReference>
<dbReference type="PANTHER" id="PTHR10625:SF10">
    <property type="entry name" value="HISTONE DEACETYLASE HDAC1"/>
    <property type="match status" value="1"/>
</dbReference>
<name>A0A6J4RT91_9ACTN</name>